<evidence type="ECO:0000313" key="3">
    <source>
        <dbReference type="Proteomes" id="UP000192520"/>
    </source>
</evidence>
<protein>
    <submittedName>
        <fullName evidence="2">Uncharacterized protein</fullName>
    </submittedName>
</protein>
<proteinExistence type="predicted"/>
<reference evidence="3" key="1">
    <citation type="submission" date="2017-03" db="EMBL/GenBank/DDBJ databases">
        <title>Novel pathways for hydrocarbon cycling and metabolic interdependencies in hydrothermal sediment communities.</title>
        <authorList>
            <person name="Dombrowski N."/>
            <person name="Seitz K."/>
            <person name="Teske A."/>
            <person name="Baker B."/>
        </authorList>
    </citation>
    <scope>NUCLEOTIDE SEQUENCE [LARGE SCALE GENOMIC DNA]</scope>
</reference>
<sequence>MGNSRPGIYDPSSNITPLAESVLLYSPKEILTRKEINYREKQNTGRHQGNSQQDGRRLNTS</sequence>
<dbReference type="STRING" id="1968527.B5M47_02150"/>
<dbReference type="AlphaFoldDB" id="A0A1W9NY94"/>
<dbReference type="Proteomes" id="UP000192520">
    <property type="component" value="Unassembled WGS sequence"/>
</dbReference>
<dbReference type="EMBL" id="MZGJ01000009">
    <property type="protein sequence ID" value="OQX51074.1"/>
    <property type="molecule type" value="Genomic_DNA"/>
</dbReference>
<comment type="caution">
    <text evidence="2">The sequence shown here is derived from an EMBL/GenBank/DDBJ whole genome shotgun (WGS) entry which is preliminary data.</text>
</comment>
<evidence type="ECO:0000256" key="1">
    <source>
        <dbReference type="SAM" id="MobiDB-lite"/>
    </source>
</evidence>
<name>A0A1W9NY94_UNCC3</name>
<feature type="region of interest" description="Disordered" evidence="1">
    <location>
        <begin position="36"/>
        <end position="61"/>
    </location>
</feature>
<organism evidence="2 3">
    <name type="scientific">candidate division CPR3 bacterium 4484_211</name>
    <dbReference type="NCBI Taxonomy" id="1968527"/>
    <lineage>
        <taxon>Bacteria</taxon>
        <taxon>Bacteria division CPR3</taxon>
    </lineage>
</organism>
<accession>A0A1W9NY94</accession>
<gene>
    <name evidence="2" type="ORF">B5M47_02150</name>
</gene>
<evidence type="ECO:0000313" key="2">
    <source>
        <dbReference type="EMBL" id="OQX51074.1"/>
    </source>
</evidence>